<dbReference type="OrthoDB" id="10256774at2759"/>
<dbReference type="VEuPathDB" id="AmoebaDB:ACA1_327900"/>
<dbReference type="Proteomes" id="UP000011083">
    <property type="component" value="Unassembled WGS sequence"/>
</dbReference>
<name>L8H9V5_ACACF</name>
<feature type="region of interest" description="Disordered" evidence="1">
    <location>
        <begin position="46"/>
        <end position="68"/>
    </location>
</feature>
<organism evidence="3 4">
    <name type="scientific">Acanthamoeba castellanii (strain ATCC 30010 / Neff)</name>
    <dbReference type="NCBI Taxonomy" id="1257118"/>
    <lineage>
        <taxon>Eukaryota</taxon>
        <taxon>Amoebozoa</taxon>
        <taxon>Discosea</taxon>
        <taxon>Longamoebia</taxon>
        <taxon>Centramoebida</taxon>
        <taxon>Acanthamoebidae</taxon>
        <taxon>Acanthamoeba</taxon>
    </lineage>
</organism>
<evidence type="ECO:0000259" key="2">
    <source>
        <dbReference type="Pfam" id="PF00644"/>
    </source>
</evidence>
<dbReference type="EMBL" id="KB007903">
    <property type="protein sequence ID" value="ELR21503.1"/>
    <property type="molecule type" value="Genomic_DNA"/>
</dbReference>
<feature type="domain" description="PARP catalytic" evidence="2">
    <location>
        <begin position="160"/>
        <end position="260"/>
    </location>
</feature>
<evidence type="ECO:0000256" key="1">
    <source>
        <dbReference type="SAM" id="MobiDB-lite"/>
    </source>
</evidence>
<protein>
    <submittedName>
        <fullName evidence="3">Poly(ADPribose) polymerase catalytic domain containing protein</fullName>
    </submittedName>
</protein>
<accession>L8H9V5</accession>
<reference evidence="3 4" key="1">
    <citation type="journal article" date="2013" name="Genome Biol.">
        <title>Genome of Acanthamoeba castellanii highlights extensive lateral gene transfer and early evolution of tyrosine kinase signaling.</title>
        <authorList>
            <person name="Clarke M."/>
            <person name="Lohan A.J."/>
            <person name="Liu B."/>
            <person name="Lagkouvardos I."/>
            <person name="Roy S."/>
            <person name="Zafar N."/>
            <person name="Bertelli C."/>
            <person name="Schilde C."/>
            <person name="Kianianmomeni A."/>
            <person name="Burglin T.R."/>
            <person name="Frech C."/>
            <person name="Turcotte B."/>
            <person name="Kopec K.O."/>
            <person name="Synnott J.M."/>
            <person name="Choo C."/>
            <person name="Paponov I."/>
            <person name="Finkler A."/>
            <person name="Soon Heng Tan C."/>
            <person name="Hutchins A.P."/>
            <person name="Weinmeier T."/>
            <person name="Rattei T."/>
            <person name="Chu J.S."/>
            <person name="Gimenez G."/>
            <person name="Irimia M."/>
            <person name="Rigden D.J."/>
            <person name="Fitzpatrick D.A."/>
            <person name="Lorenzo-Morales J."/>
            <person name="Bateman A."/>
            <person name="Chiu C.H."/>
            <person name="Tang P."/>
            <person name="Hegemann P."/>
            <person name="Fromm H."/>
            <person name="Raoult D."/>
            <person name="Greub G."/>
            <person name="Miranda-Saavedra D."/>
            <person name="Chen N."/>
            <person name="Nash P."/>
            <person name="Ginger M.L."/>
            <person name="Horn M."/>
            <person name="Schaap P."/>
            <person name="Caler L."/>
            <person name="Loftus B."/>
        </authorList>
    </citation>
    <scope>NUCLEOTIDE SEQUENCE [LARGE SCALE GENOMIC DNA]</scope>
    <source>
        <strain evidence="3 4">Neff</strain>
    </source>
</reference>
<dbReference type="Pfam" id="PF00644">
    <property type="entry name" value="PARP"/>
    <property type="match status" value="1"/>
</dbReference>
<feature type="region of interest" description="Disordered" evidence="1">
    <location>
        <begin position="312"/>
        <end position="363"/>
    </location>
</feature>
<feature type="region of interest" description="Disordered" evidence="1">
    <location>
        <begin position="1"/>
        <end position="20"/>
    </location>
</feature>
<dbReference type="KEGG" id="acan:ACA1_327900"/>
<proteinExistence type="predicted"/>
<keyword evidence="4" id="KW-1185">Reference proteome</keyword>
<feature type="compositionally biased region" description="Basic residues" evidence="1">
    <location>
        <begin position="323"/>
        <end position="363"/>
    </location>
</feature>
<dbReference type="InterPro" id="IPR012317">
    <property type="entry name" value="Poly(ADP-ribose)pol_cat_dom"/>
</dbReference>
<dbReference type="SUPFAM" id="SSF56399">
    <property type="entry name" value="ADP-ribosylation"/>
    <property type="match status" value="1"/>
</dbReference>
<evidence type="ECO:0000313" key="3">
    <source>
        <dbReference type="EMBL" id="ELR21503.1"/>
    </source>
</evidence>
<dbReference type="Gene3D" id="3.90.228.10">
    <property type="match status" value="1"/>
</dbReference>
<dbReference type="GeneID" id="14922408"/>
<dbReference type="AlphaFoldDB" id="L8H9V5"/>
<evidence type="ECO:0000313" key="4">
    <source>
        <dbReference type="Proteomes" id="UP000011083"/>
    </source>
</evidence>
<dbReference type="GO" id="GO:0003950">
    <property type="term" value="F:NAD+ poly-ADP-ribosyltransferase activity"/>
    <property type="evidence" value="ECO:0007669"/>
    <property type="project" value="InterPro"/>
</dbReference>
<sequence>MERRDEEVARALQREEHERAADIERKDEQLAHLIAVQERRQEALRRRRRQEQTIAAADEARRRREADDAEYARTLQEQFDAEKKGDAEVKRMMELMEEEEASMSLIRQLLGHEKQFRGHHHAEDLMKHSDDQLCEALFAGNINEFLTEDTRQVTDIKRVLQVELVRRFMAKWLELKRTYGSYAEEARPRLGFHGTPEANIPNILQQGLLVPGTHGVINRTDDGYYGAGIYLSPDARTSLGYAGGCGKLLVCAVLMGRIYKCEDLMHGAPCTPGFDSHMSPCEGELILFEAAQVLPCFVITIASAVHRPMPTSAPPYQSTAHLTAKKAAKAKGGRTPKATAKLKRQRKLARRAQRAAKGGRKNK</sequence>
<dbReference type="RefSeq" id="XP_004346047.1">
    <property type="nucleotide sequence ID" value="XM_004345997.1"/>
</dbReference>
<gene>
    <name evidence="3" type="ORF">ACA1_327900</name>
</gene>